<organism evidence="1 2">
    <name type="scientific">Racocetra persica</name>
    <dbReference type="NCBI Taxonomy" id="160502"/>
    <lineage>
        <taxon>Eukaryota</taxon>
        <taxon>Fungi</taxon>
        <taxon>Fungi incertae sedis</taxon>
        <taxon>Mucoromycota</taxon>
        <taxon>Glomeromycotina</taxon>
        <taxon>Glomeromycetes</taxon>
        <taxon>Diversisporales</taxon>
        <taxon>Gigasporaceae</taxon>
        <taxon>Racocetra</taxon>
    </lineage>
</organism>
<comment type="caution">
    <text evidence="1">The sequence shown here is derived from an EMBL/GenBank/DDBJ whole genome shotgun (WGS) entry which is preliminary data.</text>
</comment>
<gene>
    <name evidence="1" type="ORF">RPERSI_LOCUS29973</name>
</gene>
<dbReference type="Proteomes" id="UP000789920">
    <property type="component" value="Unassembled WGS sequence"/>
</dbReference>
<protein>
    <submittedName>
        <fullName evidence="1">4583_t:CDS:1</fullName>
    </submittedName>
</protein>
<feature type="non-terminal residue" evidence="1">
    <location>
        <position position="1"/>
    </location>
</feature>
<evidence type="ECO:0000313" key="1">
    <source>
        <dbReference type="EMBL" id="CAG8836548.1"/>
    </source>
</evidence>
<proteinExistence type="predicted"/>
<name>A0ACA9SF54_9GLOM</name>
<sequence length="122" mass="13860">LTEEKINQEKAALAEYFETFAREAQFNLTSLLLQIYDGFNNGIPDDKPFDCIFGTHFIFEKMMGCRFRISPRAFFQTNTLAAQVLYEKCGEYIKELFPAEKESAMLIDMCCGTGTIGIALSK</sequence>
<reference evidence="1" key="1">
    <citation type="submission" date="2021-06" db="EMBL/GenBank/DDBJ databases">
        <authorList>
            <person name="Kallberg Y."/>
            <person name="Tangrot J."/>
            <person name="Rosling A."/>
        </authorList>
    </citation>
    <scope>NUCLEOTIDE SEQUENCE</scope>
    <source>
        <strain evidence="1">MA461A</strain>
    </source>
</reference>
<keyword evidence="2" id="KW-1185">Reference proteome</keyword>
<feature type="non-terminal residue" evidence="1">
    <location>
        <position position="122"/>
    </location>
</feature>
<accession>A0ACA9SF54</accession>
<dbReference type="EMBL" id="CAJVQC010115039">
    <property type="protein sequence ID" value="CAG8836548.1"/>
    <property type="molecule type" value="Genomic_DNA"/>
</dbReference>
<evidence type="ECO:0000313" key="2">
    <source>
        <dbReference type="Proteomes" id="UP000789920"/>
    </source>
</evidence>